<keyword evidence="2" id="KW-1185">Reference proteome</keyword>
<dbReference type="WBParaSite" id="PEQ_0001231601-mRNA-1">
    <property type="protein sequence ID" value="PEQ_0001231601-mRNA-1"/>
    <property type="gene ID" value="PEQ_0001231601"/>
</dbReference>
<name>A0A914SE25_PAREQ</name>
<dbReference type="GO" id="GO:0003779">
    <property type="term" value="F:actin binding"/>
    <property type="evidence" value="ECO:0007669"/>
    <property type="project" value="TreeGrafter"/>
</dbReference>
<proteinExistence type="predicted"/>
<protein>
    <submittedName>
        <fullName evidence="3">PTB domain-containing protein</fullName>
    </submittedName>
</protein>
<dbReference type="AlphaFoldDB" id="A0A914SE25"/>
<accession>A0A914SE25</accession>
<feature type="domain" description="PTB" evidence="1">
    <location>
        <begin position="79"/>
        <end position="134"/>
    </location>
</feature>
<evidence type="ECO:0000313" key="2">
    <source>
        <dbReference type="Proteomes" id="UP000887564"/>
    </source>
</evidence>
<dbReference type="PANTHER" id="PTHR12287">
    <property type="entry name" value="EPIDERMAL GROWTH FACTOR RECEPTOR KINASE SUBSTRATE EPS8-RELATED PROTEIN"/>
    <property type="match status" value="1"/>
</dbReference>
<dbReference type="GO" id="GO:0035023">
    <property type="term" value="P:regulation of Rho protein signal transduction"/>
    <property type="evidence" value="ECO:0007669"/>
    <property type="project" value="TreeGrafter"/>
</dbReference>
<dbReference type="SUPFAM" id="SSF50729">
    <property type="entry name" value="PH domain-like"/>
    <property type="match status" value="1"/>
</dbReference>
<dbReference type="Proteomes" id="UP000887564">
    <property type="component" value="Unplaced"/>
</dbReference>
<dbReference type="Gene3D" id="2.30.29.30">
    <property type="entry name" value="Pleckstrin-homology domain (PH domain)/Phosphotyrosine-binding domain (PTB)"/>
    <property type="match status" value="1"/>
</dbReference>
<dbReference type="GO" id="GO:0007266">
    <property type="term" value="P:Rho protein signal transduction"/>
    <property type="evidence" value="ECO:0007669"/>
    <property type="project" value="TreeGrafter"/>
</dbReference>
<dbReference type="InterPro" id="IPR013625">
    <property type="entry name" value="PTB"/>
</dbReference>
<sequence length="181" mass="21693">MDNSIHRKRKWWCRRRCSDINYQRRENAFYPVNFLVLFRPSLPFLIYHDAWEEALSRLGRDFERRRHVNSVVENDSPSYWVEHLATFAVGREFGLQFPSDGVRKLKQLEKNSAIWAQPMVLRLRPNMVSVEDENGDWRISTHEFESKLVFRKKVDNVRKFPKKSSQVESMGILGQWMKSFV</sequence>
<evidence type="ECO:0000259" key="1">
    <source>
        <dbReference type="Pfam" id="PF08416"/>
    </source>
</evidence>
<dbReference type="InterPro" id="IPR011993">
    <property type="entry name" value="PH-like_dom_sf"/>
</dbReference>
<dbReference type="InterPro" id="IPR039801">
    <property type="entry name" value="EPS8-like"/>
</dbReference>
<dbReference type="Pfam" id="PF08416">
    <property type="entry name" value="PTB"/>
    <property type="match status" value="1"/>
</dbReference>
<reference evidence="3" key="1">
    <citation type="submission" date="2022-11" db="UniProtKB">
        <authorList>
            <consortium name="WormBaseParasite"/>
        </authorList>
    </citation>
    <scope>IDENTIFICATION</scope>
</reference>
<organism evidence="2 3">
    <name type="scientific">Parascaris equorum</name>
    <name type="common">Equine roundworm</name>
    <dbReference type="NCBI Taxonomy" id="6256"/>
    <lineage>
        <taxon>Eukaryota</taxon>
        <taxon>Metazoa</taxon>
        <taxon>Ecdysozoa</taxon>
        <taxon>Nematoda</taxon>
        <taxon>Chromadorea</taxon>
        <taxon>Rhabditida</taxon>
        <taxon>Spirurina</taxon>
        <taxon>Ascaridomorpha</taxon>
        <taxon>Ascaridoidea</taxon>
        <taxon>Ascarididae</taxon>
        <taxon>Parascaris</taxon>
    </lineage>
</organism>
<dbReference type="GO" id="GO:0005886">
    <property type="term" value="C:plasma membrane"/>
    <property type="evidence" value="ECO:0007669"/>
    <property type="project" value="TreeGrafter"/>
</dbReference>
<evidence type="ECO:0000313" key="3">
    <source>
        <dbReference type="WBParaSite" id="PEQ_0001231601-mRNA-1"/>
    </source>
</evidence>
<dbReference type="PANTHER" id="PTHR12287:SF23">
    <property type="entry name" value="AROUSER, ISOFORM A-RELATED"/>
    <property type="match status" value="1"/>
</dbReference>